<protein>
    <recommendedName>
        <fullName evidence="5">DUF3040 domain-containing protein</fullName>
    </recommendedName>
</protein>
<evidence type="ECO:0000313" key="3">
    <source>
        <dbReference type="EMBL" id="GMA27300.1"/>
    </source>
</evidence>
<proteinExistence type="predicted"/>
<dbReference type="Proteomes" id="UP001157160">
    <property type="component" value="Unassembled WGS sequence"/>
</dbReference>
<feature type="transmembrane region" description="Helical" evidence="2">
    <location>
        <begin position="66"/>
        <end position="83"/>
    </location>
</feature>
<feature type="transmembrane region" description="Helical" evidence="2">
    <location>
        <begin position="41"/>
        <end position="60"/>
    </location>
</feature>
<evidence type="ECO:0000256" key="1">
    <source>
        <dbReference type="SAM" id="MobiDB-lite"/>
    </source>
</evidence>
<keyword evidence="4" id="KW-1185">Reference proteome</keyword>
<dbReference type="AlphaFoldDB" id="A0AA37XAE0"/>
<dbReference type="Pfam" id="PF11239">
    <property type="entry name" value="DUF3040"/>
    <property type="match status" value="1"/>
</dbReference>
<dbReference type="EMBL" id="BSUL01000001">
    <property type="protein sequence ID" value="GMA27300.1"/>
    <property type="molecule type" value="Genomic_DNA"/>
</dbReference>
<feature type="region of interest" description="Disordered" evidence="1">
    <location>
        <begin position="89"/>
        <end position="129"/>
    </location>
</feature>
<name>A0AA37XAE0_9MICO</name>
<comment type="caution">
    <text evidence="3">The sequence shown here is derived from an EMBL/GenBank/DDBJ whole genome shotgun (WGS) entry which is preliminary data.</text>
</comment>
<dbReference type="RefSeq" id="WP_284229803.1">
    <property type="nucleotide sequence ID" value="NZ_BSUL01000001.1"/>
</dbReference>
<gene>
    <name evidence="3" type="ORF">GCM10025874_05530</name>
</gene>
<keyword evidence="2" id="KW-0812">Transmembrane</keyword>
<keyword evidence="2" id="KW-0472">Membrane</keyword>
<reference evidence="3 4" key="1">
    <citation type="journal article" date="2014" name="Int. J. Syst. Evol. Microbiol.">
        <title>Complete genome sequence of Corynebacterium casei LMG S-19264T (=DSM 44701T), isolated from a smear-ripened cheese.</title>
        <authorList>
            <consortium name="US DOE Joint Genome Institute (JGI-PGF)"/>
            <person name="Walter F."/>
            <person name="Albersmeier A."/>
            <person name="Kalinowski J."/>
            <person name="Ruckert C."/>
        </authorList>
    </citation>
    <scope>NUCLEOTIDE SEQUENCE [LARGE SCALE GENOMIC DNA]</scope>
    <source>
        <strain evidence="3 4">NBRC 112289</strain>
    </source>
</reference>
<dbReference type="InterPro" id="IPR021401">
    <property type="entry name" value="DUF3040"/>
</dbReference>
<evidence type="ECO:0008006" key="5">
    <source>
        <dbReference type="Google" id="ProtNLM"/>
    </source>
</evidence>
<evidence type="ECO:0000313" key="4">
    <source>
        <dbReference type="Proteomes" id="UP001157160"/>
    </source>
</evidence>
<organism evidence="3 4">
    <name type="scientific">Arenivirga flava</name>
    <dbReference type="NCBI Taxonomy" id="1930060"/>
    <lineage>
        <taxon>Bacteria</taxon>
        <taxon>Bacillati</taxon>
        <taxon>Actinomycetota</taxon>
        <taxon>Actinomycetes</taxon>
        <taxon>Micrococcales</taxon>
        <taxon>Microbacteriaceae</taxon>
        <taxon>Arenivirga</taxon>
    </lineage>
</organism>
<accession>A0AA37XAE0</accession>
<sequence length="129" mass="13953">MPLSEQEQRLLDEMERNLYKHDADFVATVGARRVGAPNYRMIVIGVLVALLGVATIVTGVALRVPVVGILGFVLLLGGALLALSSPRGAKGRAASAPTGATPKARQQQSRAGFMDRMNDRWERRQDGDR</sequence>
<feature type="compositionally biased region" description="Basic and acidic residues" evidence="1">
    <location>
        <begin position="116"/>
        <end position="129"/>
    </location>
</feature>
<keyword evidence="2" id="KW-1133">Transmembrane helix</keyword>
<evidence type="ECO:0000256" key="2">
    <source>
        <dbReference type="SAM" id="Phobius"/>
    </source>
</evidence>